<feature type="transmembrane region" description="Helical" evidence="2">
    <location>
        <begin position="7"/>
        <end position="26"/>
    </location>
</feature>
<protein>
    <submittedName>
        <fullName evidence="3">Uncharacterized protein</fullName>
    </submittedName>
</protein>
<keyword evidence="2" id="KW-1133">Transmembrane helix</keyword>
<evidence type="ECO:0000313" key="3">
    <source>
        <dbReference type="EMBL" id="OGI94640.1"/>
    </source>
</evidence>
<feature type="region of interest" description="Disordered" evidence="1">
    <location>
        <begin position="32"/>
        <end position="78"/>
    </location>
</feature>
<keyword evidence="2" id="KW-0812">Transmembrane</keyword>
<dbReference type="SUPFAM" id="SSF69304">
    <property type="entry name" value="Tricorn protease N-terminal domain"/>
    <property type="match status" value="1"/>
</dbReference>
<evidence type="ECO:0000313" key="4">
    <source>
        <dbReference type="Proteomes" id="UP000176629"/>
    </source>
</evidence>
<comment type="caution">
    <text evidence="3">The sequence shown here is derived from an EMBL/GenBank/DDBJ whole genome shotgun (WGS) entry which is preliminary data.</text>
</comment>
<evidence type="ECO:0000256" key="2">
    <source>
        <dbReference type="SAM" id="Phobius"/>
    </source>
</evidence>
<dbReference type="AlphaFoldDB" id="A0A1F6XKF8"/>
<organism evidence="3 4">
    <name type="scientific">Candidatus Nomurabacteria bacterium RIFCSPLOWO2_01_FULL_40_18</name>
    <dbReference type="NCBI Taxonomy" id="1801773"/>
    <lineage>
        <taxon>Bacteria</taxon>
        <taxon>Candidatus Nomuraibacteriota</taxon>
    </lineage>
</organism>
<keyword evidence="2" id="KW-0472">Membrane</keyword>
<proteinExistence type="predicted"/>
<reference evidence="3 4" key="1">
    <citation type="journal article" date="2016" name="Nat. Commun.">
        <title>Thousands of microbial genomes shed light on interconnected biogeochemical processes in an aquifer system.</title>
        <authorList>
            <person name="Anantharaman K."/>
            <person name="Brown C.T."/>
            <person name="Hug L.A."/>
            <person name="Sharon I."/>
            <person name="Castelle C.J."/>
            <person name="Probst A.J."/>
            <person name="Thomas B.C."/>
            <person name="Singh A."/>
            <person name="Wilkins M.J."/>
            <person name="Karaoz U."/>
            <person name="Brodie E.L."/>
            <person name="Williams K.H."/>
            <person name="Hubbard S.S."/>
            <person name="Banfield J.F."/>
        </authorList>
    </citation>
    <scope>NUCLEOTIDE SEQUENCE [LARGE SCALE GENOMIC DNA]</scope>
</reference>
<dbReference type="Proteomes" id="UP000176629">
    <property type="component" value="Unassembled WGS sequence"/>
</dbReference>
<evidence type="ECO:0000256" key="1">
    <source>
        <dbReference type="SAM" id="MobiDB-lite"/>
    </source>
</evidence>
<feature type="compositionally biased region" description="Polar residues" evidence="1">
    <location>
        <begin position="38"/>
        <end position="47"/>
    </location>
</feature>
<gene>
    <name evidence="3" type="ORF">A3A03_01200</name>
</gene>
<dbReference type="EMBL" id="MFUX01000014">
    <property type="protein sequence ID" value="OGI94640.1"/>
    <property type="molecule type" value="Genomic_DNA"/>
</dbReference>
<sequence>MSKRNFILLIIVLILTAIAVFGFFYFQKEPTPPGGESTGTNFISQFNPFGDKKPTPPTAPSTETPDYQPNPTGETPKMKLTKISSMPIAGFAVFSKERLKEIPIPEVVTPQSPLGGLTAKSTPPPTEFAPALRYVDRMTGNIYQTFADKIEERKFSTTVIPKVYEAYFGNKGESVVMRYLKTDGRTIETFVGALPKELLGGDTTGENEIKGSFLPNNVKDISVSSDGSKIFYLFESGENMIGAILNLSNNKKIQIFDSPFTEWLSQLPNNNTITLSTKPSARIPGYMYSMDGAGKNLIKVLGDINGLTALMSPNGKLVLYGNSNLSINVYHTDTRNSDVLGIKTLPEKCVWGKISDTIYCAVPKSVTPGEYPDTWYQGEVSFSDQLWKVDLKTGNATLILDPATITGGREIDAIKLSLDEGENYLFFVNKKDSFLWKFELK</sequence>
<dbReference type="STRING" id="1801773.A3A03_01200"/>
<accession>A0A1F6XKF8</accession>
<name>A0A1F6XKF8_9BACT</name>